<reference evidence="1" key="1">
    <citation type="journal article" date="2014" name="Front. Microbiol.">
        <title>High frequency of phylogenetically diverse reductive dehalogenase-homologous genes in deep subseafloor sedimentary metagenomes.</title>
        <authorList>
            <person name="Kawai M."/>
            <person name="Futagami T."/>
            <person name="Toyoda A."/>
            <person name="Takaki Y."/>
            <person name="Nishi S."/>
            <person name="Hori S."/>
            <person name="Arai W."/>
            <person name="Tsubouchi T."/>
            <person name="Morono Y."/>
            <person name="Uchiyama I."/>
            <person name="Ito T."/>
            <person name="Fujiyama A."/>
            <person name="Inagaki F."/>
            <person name="Takami H."/>
        </authorList>
    </citation>
    <scope>NUCLEOTIDE SEQUENCE</scope>
    <source>
        <strain evidence="1">Expedition CK06-06</strain>
    </source>
</reference>
<accession>X1PE81</accession>
<evidence type="ECO:0000313" key="1">
    <source>
        <dbReference type="EMBL" id="GAI54602.1"/>
    </source>
</evidence>
<proteinExistence type="predicted"/>
<dbReference type="SUPFAM" id="SSF51261">
    <property type="entry name" value="Duplicated hybrid motif"/>
    <property type="match status" value="1"/>
</dbReference>
<protein>
    <submittedName>
        <fullName evidence="1">Uncharacterized protein</fullName>
    </submittedName>
</protein>
<gene>
    <name evidence="1" type="ORF">S06H3_53139</name>
</gene>
<dbReference type="InterPro" id="IPR011055">
    <property type="entry name" value="Dup_hybrid_motif"/>
</dbReference>
<dbReference type="AlphaFoldDB" id="X1PE81"/>
<comment type="caution">
    <text evidence="1">The sequence shown here is derived from an EMBL/GenBank/DDBJ whole genome shotgun (WGS) entry which is preliminary data.</text>
</comment>
<dbReference type="Gene3D" id="2.70.70.10">
    <property type="entry name" value="Glucose Permease (Domain IIA)"/>
    <property type="match status" value="1"/>
</dbReference>
<organism evidence="1">
    <name type="scientific">marine sediment metagenome</name>
    <dbReference type="NCBI Taxonomy" id="412755"/>
    <lineage>
        <taxon>unclassified sequences</taxon>
        <taxon>metagenomes</taxon>
        <taxon>ecological metagenomes</taxon>
    </lineage>
</organism>
<dbReference type="EMBL" id="BARV01033851">
    <property type="protein sequence ID" value="GAI54602.1"/>
    <property type="molecule type" value="Genomic_DNA"/>
</dbReference>
<sequence length="228" mass="25589">MNQSMLNILITFVASSFFLVGIEGQTIYFPVDGKSTEDFNSSFGSRNLGTQEYPHATLYDYDFHAGLDIAGPENTKVLPVYSGQILKIGYSYMIIKPSNTSNVYYKYIHIVPNYLLYELDMVTGGVTELGKTDSENHLDIRYLVHNDYVDENSFGNWDYNTYNPVRKLVVNNTTSPIIVNKDGVPLSSIISLSTYEDNGTLNGNQSGKYFVLGARSDYDELDISKITV</sequence>
<name>X1PE81_9ZZZZ</name>
<feature type="non-terminal residue" evidence="1">
    <location>
        <position position="228"/>
    </location>
</feature>